<keyword evidence="1" id="KW-0472">Membrane</keyword>
<keyword evidence="1" id="KW-0812">Transmembrane</keyword>
<keyword evidence="3" id="KW-1185">Reference proteome</keyword>
<keyword evidence="1" id="KW-1133">Transmembrane helix</keyword>
<evidence type="ECO:0000313" key="3">
    <source>
        <dbReference type="Proteomes" id="UP001595974"/>
    </source>
</evidence>
<dbReference type="RefSeq" id="WP_096446070.1">
    <property type="nucleotide sequence ID" value="NZ_JBHSOG010000060.1"/>
</dbReference>
<name>A0ABW1AUI0_9RHOO</name>
<dbReference type="EMBL" id="JBHSOG010000060">
    <property type="protein sequence ID" value="MFC5770886.1"/>
    <property type="molecule type" value="Genomic_DNA"/>
</dbReference>
<reference evidence="3" key="1">
    <citation type="journal article" date="2019" name="Int. J. Syst. Evol. Microbiol.">
        <title>The Global Catalogue of Microorganisms (GCM) 10K type strain sequencing project: providing services to taxonomists for standard genome sequencing and annotation.</title>
        <authorList>
            <consortium name="The Broad Institute Genomics Platform"/>
            <consortium name="The Broad Institute Genome Sequencing Center for Infectious Disease"/>
            <person name="Wu L."/>
            <person name="Ma J."/>
        </authorList>
    </citation>
    <scope>NUCLEOTIDE SEQUENCE [LARGE SCALE GENOMIC DNA]</scope>
    <source>
        <strain evidence="3">SHR3</strain>
    </source>
</reference>
<protein>
    <submittedName>
        <fullName evidence="2">DUF4760 domain-containing protein</fullName>
    </submittedName>
</protein>
<gene>
    <name evidence="2" type="ORF">ACFPTN_16020</name>
</gene>
<dbReference type="Proteomes" id="UP001595974">
    <property type="component" value="Unassembled WGS sequence"/>
</dbReference>
<proteinExistence type="predicted"/>
<feature type="transmembrane region" description="Helical" evidence="1">
    <location>
        <begin position="36"/>
        <end position="53"/>
    </location>
</feature>
<dbReference type="InterPro" id="IPR031876">
    <property type="entry name" value="DUF4760"/>
</dbReference>
<evidence type="ECO:0000313" key="2">
    <source>
        <dbReference type="EMBL" id="MFC5770886.1"/>
    </source>
</evidence>
<sequence length="189" mass="21307">MGVVLIAAFGVPVGFWLVSLDPTLVSTGLDAKEWIALYAVLAAILGWLLAAAVQIRNSLKQHTVNTMLQSRLSTAFQDKATKLNAAYPTLTGITPVKHNDWQATDATIRDGVEAARYMLNYYEFIAVGIRSGDFDEKLMRHSWRKIVLNLHELAGELIKHLRGTRPDGAVDHPRVYEHFLWLVERWRNV</sequence>
<organism evidence="2 3">
    <name type="scientific">Thauera sinica</name>
    <dbReference type="NCBI Taxonomy" id="2665146"/>
    <lineage>
        <taxon>Bacteria</taxon>
        <taxon>Pseudomonadati</taxon>
        <taxon>Pseudomonadota</taxon>
        <taxon>Betaproteobacteria</taxon>
        <taxon>Rhodocyclales</taxon>
        <taxon>Zoogloeaceae</taxon>
        <taxon>Thauera</taxon>
    </lineage>
</organism>
<comment type="caution">
    <text evidence="2">The sequence shown here is derived from an EMBL/GenBank/DDBJ whole genome shotgun (WGS) entry which is preliminary data.</text>
</comment>
<accession>A0ABW1AUI0</accession>
<evidence type="ECO:0000256" key="1">
    <source>
        <dbReference type="SAM" id="Phobius"/>
    </source>
</evidence>
<dbReference type="Pfam" id="PF15956">
    <property type="entry name" value="DUF4760"/>
    <property type="match status" value="1"/>
</dbReference>